<dbReference type="Gene3D" id="1.20.900.10">
    <property type="entry name" value="Dbl homology (DH) domain"/>
    <property type="match status" value="1"/>
</dbReference>
<feature type="region of interest" description="Disordered" evidence="1">
    <location>
        <begin position="975"/>
        <end position="1004"/>
    </location>
</feature>
<evidence type="ECO:0000259" key="3">
    <source>
        <dbReference type="PROSITE" id="PS50172"/>
    </source>
</evidence>
<dbReference type="InterPro" id="IPR035899">
    <property type="entry name" value="DBL_dom_sf"/>
</dbReference>
<dbReference type="Gene3D" id="3.40.50.10190">
    <property type="entry name" value="BRCT domain"/>
    <property type="match status" value="3"/>
</dbReference>
<dbReference type="InterPro" id="IPR001357">
    <property type="entry name" value="BRCT_dom"/>
</dbReference>
<dbReference type="InterPro" id="IPR026817">
    <property type="entry name" value="Ect2"/>
</dbReference>
<dbReference type="CDD" id="cd00160">
    <property type="entry name" value="RhoGEF"/>
    <property type="match status" value="1"/>
</dbReference>
<dbReference type="GO" id="GO:0005938">
    <property type="term" value="C:cell cortex"/>
    <property type="evidence" value="ECO:0007669"/>
    <property type="project" value="TreeGrafter"/>
</dbReference>
<feature type="region of interest" description="Disordered" evidence="1">
    <location>
        <begin position="460"/>
        <end position="537"/>
    </location>
</feature>
<dbReference type="SUPFAM" id="SSF52113">
    <property type="entry name" value="BRCT domain"/>
    <property type="match status" value="2"/>
</dbReference>
<accession>A0A6P8XW08</accession>
<feature type="compositionally biased region" description="Low complexity" evidence="1">
    <location>
        <begin position="481"/>
        <end position="500"/>
    </location>
</feature>
<dbReference type="InterPro" id="IPR000219">
    <property type="entry name" value="DH_dom"/>
</dbReference>
<feature type="region of interest" description="Disordered" evidence="1">
    <location>
        <begin position="337"/>
        <end position="376"/>
    </location>
</feature>
<dbReference type="RefSeq" id="XP_034231178.1">
    <property type="nucleotide sequence ID" value="XM_034375287.1"/>
</dbReference>
<dbReference type="GO" id="GO:0007399">
    <property type="term" value="P:nervous system development"/>
    <property type="evidence" value="ECO:0007669"/>
    <property type="project" value="TreeGrafter"/>
</dbReference>
<dbReference type="GO" id="GO:0000281">
    <property type="term" value="P:mitotic cytokinesis"/>
    <property type="evidence" value="ECO:0007669"/>
    <property type="project" value="TreeGrafter"/>
</dbReference>
<dbReference type="InterPro" id="IPR049395">
    <property type="entry name" value="ECT2_PH"/>
</dbReference>
<sequence length="1004" mass="110406">MNDLNRVTSTSSMATRRHAADMESVILGGGVIPFDQMSLTSITSSAFSSVRSHSTLIESEGFVPRTKICLIGESVSPTLEAAAETFGLEVVTSLTGSEYLDDASVVLVVKDVESPAFENLVDIKWRVFGSMALIQLANDLLPLPIVKRPLFCFTMKGVVTCFTGIRDRNLIMELMFLIRSMGGSVRLEPNRHTTHLIAAVTTGPKYEYASTFLVPVMSTEWVWACWRMRDSPTVHANDEAMMVHRLGPFVGTKVAFVGFPKAEVDEAEKLLESNGGQLVDATSAECTHIVADDDSPVTIPAGVRPEAALVTASWFWSSIQQVMRCCEDEFAVPEERLRKPPKRGSVRRRSTGPKLSRNKENVEPDSASPSPNPYRQHRALRRVSLAELPSPNMYAEKTLTPCTPCNPWTPYNPDFPDIPDTPNIPDVFNDGTLLPASAPPAESLTGTCWSPRGGSLGSPILSQPCASVRPPRTAPPLTWSRPGQPGTPGTPRTPRTPGRRSLSSTDCTTPRSPRSAAARPLRRQSLAPLSRKGSLDGVAASPISSRFGAFLELMHTEENYVGILDAILQMRTEALNSGQAGGVLLTQTEAKMIFGALMPIARTHHAILKDLRVIYNNWSEAADVGAVYQKHSPELLRHYAPFVSSFEDAKETLQQASERNPRFHAFLKVCKGKPECGRQELHELMIRPVQRLGSTLLLLREILKHTPEDSPDRKQLESALESLSHVLSFINEDKRKMEGLCRVFDVFNLIEKCPADVIASHRSLVVECEGVEVTEHGFGKQGNTLAFFIFTDVILVCKKKSKVVAMMKGQTGSSVPQRVLKVVRGKPYKFLQMLPLSTVRKVVDVANSETVSNTMGVVFRGKTEMRESCSYFRLPDSTDKAHLLERWTGALAAHNCVADPAKFLQRETAEEAGILSTTELLSKQINKAALMAVKTQVIVTSAFLGRTQSNASKSSCTSPPCVMSSFNSLSKLETMQERLQEDDEDEPTEKPKPSSLTATIMKRM</sequence>
<dbReference type="KEGG" id="tpal:117639530"/>
<feature type="domain" description="BRCT" evidence="3">
    <location>
        <begin position="155"/>
        <end position="225"/>
    </location>
</feature>
<feature type="domain" description="BRCT" evidence="3">
    <location>
        <begin position="244"/>
        <end position="332"/>
    </location>
</feature>
<evidence type="ECO:0000259" key="2">
    <source>
        <dbReference type="PROSITE" id="PS50010"/>
    </source>
</evidence>
<feature type="domain" description="DH" evidence="2">
    <location>
        <begin position="545"/>
        <end position="733"/>
    </location>
</feature>
<dbReference type="OrthoDB" id="28697at2759"/>
<dbReference type="InParanoid" id="A0A6P8XW08"/>
<dbReference type="AlphaFoldDB" id="A0A6P8XW08"/>
<dbReference type="InterPro" id="IPR011993">
    <property type="entry name" value="PH-like_dom_sf"/>
</dbReference>
<evidence type="ECO:0000313" key="5">
    <source>
        <dbReference type="RefSeq" id="XP_034231178.1"/>
    </source>
</evidence>
<proteinExistence type="predicted"/>
<dbReference type="SMART" id="SM00325">
    <property type="entry name" value="RhoGEF"/>
    <property type="match status" value="1"/>
</dbReference>
<dbReference type="InterPro" id="IPR036420">
    <property type="entry name" value="BRCT_dom_sf"/>
</dbReference>
<dbReference type="Pfam" id="PF00533">
    <property type="entry name" value="BRCT"/>
    <property type="match status" value="1"/>
</dbReference>
<keyword evidence="4" id="KW-1185">Reference proteome</keyword>
<dbReference type="PANTHER" id="PTHR16777:SF2">
    <property type="entry name" value="PROTEIN ECT2"/>
    <property type="match status" value="1"/>
</dbReference>
<dbReference type="Gene3D" id="2.30.29.30">
    <property type="entry name" value="Pleckstrin-homology domain (PH domain)/Phosphotyrosine-binding domain (PTB)"/>
    <property type="match status" value="1"/>
</dbReference>
<feature type="compositionally biased region" description="Low complexity" evidence="1">
    <location>
        <begin position="510"/>
        <end position="531"/>
    </location>
</feature>
<evidence type="ECO:0000256" key="1">
    <source>
        <dbReference type="SAM" id="MobiDB-lite"/>
    </source>
</evidence>
<dbReference type="PROSITE" id="PS50010">
    <property type="entry name" value="DH_2"/>
    <property type="match status" value="1"/>
</dbReference>
<dbReference type="GO" id="GO:0005634">
    <property type="term" value="C:nucleus"/>
    <property type="evidence" value="ECO:0007669"/>
    <property type="project" value="InterPro"/>
</dbReference>
<dbReference type="Pfam" id="PF00621">
    <property type="entry name" value="RhoGEF"/>
    <property type="match status" value="1"/>
</dbReference>
<name>A0A6P8XW08_THRPL</name>
<dbReference type="PROSITE" id="PS50172">
    <property type="entry name" value="BRCT"/>
    <property type="match status" value="2"/>
</dbReference>
<evidence type="ECO:0000313" key="4">
    <source>
        <dbReference type="Proteomes" id="UP000515158"/>
    </source>
</evidence>
<protein>
    <submittedName>
        <fullName evidence="5">Protein ECT2-like isoform X1</fullName>
    </submittedName>
</protein>
<organism evidence="5">
    <name type="scientific">Thrips palmi</name>
    <name type="common">Melon thrips</name>
    <dbReference type="NCBI Taxonomy" id="161013"/>
    <lineage>
        <taxon>Eukaryota</taxon>
        <taxon>Metazoa</taxon>
        <taxon>Ecdysozoa</taxon>
        <taxon>Arthropoda</taxon>
        <taxon>Hexapoda</taxon>
        <taxon>Insecta</taxon>
        <taxon>Pterygota</taxon>
        <taxon>Neoptera</taxon>
        <taxon>Paraneoptera</taxon>
        <taxon>Thysanoptera</taxon>
        <taxon>Terebrantia</taxon>
        <taxon>Thripoidea</taxon>
        <taxon>Thripidae</taxon>
        <taxon>Thrips</taxon>
    </lineage>
</organism>
<dbReference type="Pfam" id="PF21242">
    <property type="entry name" value="ECT2_PH"/>
    <property type="match status" value="1"/>
</dbReference>
<dbReference type="GO" id="GO:0005085">
    <property type="term" value="F:guanyl-nucleotide exchange factor activity"/>
    <property type="evidence" value="ECO:0007669"/>
    <property type="project" value="InterPro"/>
</dbReference>
<dbReference type="Pfam" id="PF12738">
    <property type="entry name" value="PTCB-BRCT"/>
    <property type="match status" value="1"/>
</dbReference>
<dbReference type="SMART" id="SM00292">
    <property type="entry name" value="BRCT"/>
    <property type="match status" value="2"/>
</dbReference>
<dbReference type="PANTHER" id="PTHR16777">
    <property type="entry name" value="PROTEIN ECT2"/>
    <property type="match status" value="1"/>
</dbReference>
<dbReference type="SUPFAM" id="SSF48065">
    <property type="entry name" value="DBL homology domain (DH-domain)"/>
    <property type="match status" value="1"/>
</dbReference>
<feature type="compositionally biased region" description="Basic residues" evidence="1">
    <location>
        <begin position="339"/>
        <end position="351"/>
    </location>
</feature>
<dbReference type="GO" id="GO:0005096">
    <property type="term" value="F:GTPase activator activity"/>
    <property type="evidence" value="ECO:0007669"/>
    <property type="project" value="InterPro"/>
</dbReference>
<reference evidence="5" key="1">
    <citation type="submission" date="2025-08" db="UniProtKB">
        <authorList>
            <consortium name="RefSeq"/>
        </authorList>
    </citation>
    <scope>IDENTIFICATION</scope>
    <source>
        <tissue evidence="5">Total insect</tissue>
    </source>
</reference>
<gene>
    <name evidence="5" type="primary">LOC117639530</name>
</gene>
<dbReference type="Proteomes" id="UP000515158">
    <property type="component" value="Unplaced"/>
</dbReference>
<dbReference type="GO" id="GO:2000431">
    <property type="term" value="P:regulation of cytokinesis, actomyosin contractile ring assembly"/>
    <property type="evidence" value="ECO:0007669"/>
    <property type="project" value="InterPro"/>
</dbReference>
<dbReference type="GeneID" id="117639530"/>